<dbReference type="AlphaFoldDB" id="A0A4Y2QNG8"/>
<feature type="region of interest" description="Disordered" evidence="1">
    <location>
        <begin position="393"/>
        <end position="414"/>
    </location>
</feature>
<feature type="non-terminal residue" evidence="3">
    <location>
        <position position="414"/>
    </location>
</feature>
<evidence type="ECO:0000256" key="1">
    <source>
        <dbReference type="SAM" id="MobiDB-lite"/>
    </source>
</evidence>
<accession>A0A4Y2QNG8</accession>
<comment type="caution">
    <text evidence="3">The sequence shown here is derived from an EMBL/GenBank/DDBJ whole genome shotgun (WGS) entry which is preliminary data.</text>
</comment>
<evidence type="ECO:0000259" key="2">
    <source>
        <dbReference type="Pfam" id="PF14214"/>
    </source>
</evidence>
<name>A0A4Y2QNG8_ARAVE</name>
<protein>
    <recommendedName>
        <fullName evidence="2">Helitron helicase-like domain-containing protein</fullName>
    </recommendedName>
</protein>
<proteinExistence type="predicted"/>
<dbReference type="EMBL" id="BGPR01014358">
    <property type="protein sequence ID" value="GBN64871.1"/>
    <property type="molecule type" value="Genomic_DNA"/>
</dbReference>
<gene>
    <name evidence="3" type="ORF">AVEN_38804_1</name>
</gene>
<reference evidence="3 4" key="1">
    <citation type="journal article" date="2019" name="Sci. Rep.">
        <title>Orb-weaving spider Araneus ventricosus genome elucidates the spidroin gene catalogue.</title>
        <authorList>
            <person name="Kono N."/>
            <person name="Nakamura H."/>
            <person name="Ohtoshi R."/>
            <person name="Moran D.A.P."/>
            <person name="Shinohara A."/>
            <person name="Yoshida Y."/>
            <person name="Fujiwara M."/>
            <person name="Mori M."/>
            <person name="Tomita M."/>
            <person name="Arakawa K."/>
        </authorList>
    </citation>
    <scope>NUCLEOTIDE SEQUENCE [LARGE SCALE GENOMIC DNA]</scope>
</reference>
<dbReference type="Pfam" id="PF14214">
    <property type="entry name" value="Helitron_like_N"/>
    <property type="match status" value="1"/>
</dbReference>
<dbReference type="Proteomes" id="UP000499080">
    <property type="component" value="Unassembled WGS sequence"/>
</dbReference>
<keyword evidence="4" id="KW-1185">Reference proteome</keyword>
<dbReference type="PANTHER" id="PTHR45786">
    <property type="entry name" value="DNA BINDING PROTEIN-LIKE"/>
    <property type="match status" value="1"/>
</dbReference>
<evidence type="ECO:0000313" key="3">
    <source>
        <dbReference type="EMBL" id="GBN64871.1"/>
    </source>
</evidence>
<dbReference type="OrthoDB" id="10071708at2759"/>
<dbReference type="PANTHER" id="PTHR45786:SF74">
    <property type="entry name" value="ATP-DEPENDENT DNA HELICASE"/>
    <property type="match status" value="1"/>
</dbReference>
<evidence type="ECO:0000313" key="4">
    <source>
        <dbReference type="Proteomes" id="UP000499080"/>
    </source>
</evidence>
<dbReference type="InterPro" id="IPR025476">
    <property type="entry name" value="Helitron_helicase-like"/>
</dbReference>
<organism evidence="3 4">
    <name type="scientific">Araneus ventricosus</name>
    <name type="common">Orbweaver spider</name>
    <name type="synonym">Epeira ventricosa</name>
    <dbReference type="NCBI Taxonomy" id="182803"/>
    <lineage>
        <taxon>Eukaryota</taxon>
        <taxon>Metazoa</taxon>
        <taxon>Ecdysozoa</taxon>
        <taxon>Arthropoda</taxon>
        <taxon>Chelicerata</taxon>
        <taxon>Arachnida</taxon>
        <taxon>Araneae</taxon>
        <taxon>Araneomorphae</taxon>
        <taxon>Entelegynae</taxon>
        <taxon>Araneoidea</taxon>
        <taxon>Araneidae</taxon>
        <taxon>Araneus</taxon>
    </lineage>
</organism>
<feature type="domain" description="Helitron helicase-like" evidence="2">
    <location>
        <begin position="106"/>
        <end position="213"/>
    </location>
</feature>
<sequence length="414" mass="47048">MYRLVQEHPTTSVKMVFLGDKNLDMRRYNAPTLCTEVAAIFVGDNGEPPANRDICVYPVGDTCQSISPLNQCCDPMTYPLLFPRGECSWNTGMEHVEERRRAKRTRVTQLQYYAYRLSQRNGFSILHNSGLLDAYECLAHNENIRTGKLIILPSSFQGSPRHMQQNYQDAMAMVRKFGKPDLFLTYTWNPSWSEILNSMEGVQRPEDRPDIITLIMFHVVEFTKSSGGGLGIVREEWLTPRKKECFWPPFKHADKFNKCLTSGQDIADDWTLFPIDRIFYSTGDVLKAREKLKAAESESELITEEEEYPLKRKRKLCKRFSFSSDEASSDDNIDTSKNICRLKVPKLSDVLIPPVHQEEASEVTLPLEAELHAVNTPVSVVPFGLLSEASHHTVSTPVGRPLGLLSKASHQESD</sequence>